<feature type="transmembrane region" description="Helical" evidence="10">
    <location>
        <begin position="211"/>
        <end position="230"/>
    </location>
</feature>
<feature type="transmembrane region" description="Helical" evidence="10">
    <location>
        <begin position="95"/>
        <end position="114"/>
    </location>
</feature>
<dbReference type="EMBL" id="WHPD01001202">
    <property type="protein sequence ID" value="MPV88109.1"/>
    <property type="molecule type" value="Genomic_DNA"/>
</dbReference>
<dbReference type="Pfam" id="PF07730">
    <property type="entry name" value="HisKA_3"/>
    <property type="match status" value="1"/>
</dbReference>
<reference evidence="12 13" key="1">
    <citation type="submission" date="2019-10" db="EMBL/GenBank/DDBJ databases">
        <title>Georgenia wutianyii sp. nov. and Georgenia yuyongxinii sp. nov. isolated from plateau pika (Ochotona curzoniae) in the Qinghai-Tibet plateau of China.</title>
        <authorList>
            <person name="Tian Z."/>
        </authorList>
    </citation>
    <scope>NUCLEOTIDE SEQUENCE [LARGE SCALE GENOMIC DNA]</scope>
    <source>
        <strain evidence="12 13">JCM 15130</strain>
    </source>
</reference>
<keyword evidence="7" id="KW-0067">ATP-binding</keyword>
<evidence type="ECO:0000256" key="2">
    <source>
        <dbReference type="ARBA" id="ARBA00012438"/>
    </source>
</evidence>
<comment type="catalytic activity">
    <reaction evidence="1">
        <text>ATP + protein L-histidine = ADP + protein N-phospho-L-histidine.</text>
        <dbReference type="EC" id="2.7.13.3"/>
    </reaction>
</comment>
<evidence type="ECO:0000256" key="7">
    <source>
        <dbReference type="ARBA" id="ARBA00022840"/>
    </source>
</evidence>
<evidence type="ECO:0000256" key="5">
    <source>
        <dbReference type="ARBA" id="ARBA00022741"/>
    </source>
</evidence>
<accession>A0A7J9UU04</accession>
<evidence type="ECO:0000259" key="11">
    <source>
        <dbReference type="Pfam" id="PF07730"/>
    </source>
</evidence>
<dbReference type="EC" id="2.7.13.3" evidence="2"/>
<protein>
    <recommendedName>
        <fullName evidence="2">histidine kinase</fullName>
        <ecNumber evidence="2">2.7.13.3</ecNumber>
    </recommendedName>
</protein>
<dbReference type="PANTHER" id="PTHR24421:SF10">
    <property type="entry name" value="NITRATE_NITRITE SENSOR PROTEIN NARQ"/>
    <property type="match status" value="1"/>
</dbReference>
<keyword evidence="10" id="KW-0472">Membrane</keyword>
<keyword evidence="13" id="KW-1185">Reference proteome</keyword>
<dbReference type="InterPro" id="IPR036890">
    <property type="entry name" value="HATPase_C_sf"/>
</dbReference>
<dbReference type="PANTHER" id="PTHR24421">
    <property type="entry name" value="NITRATE/NITRITE SENSOR PROTEIN NARX-RELATED"/>
    <property type="match status" value="1"/>
</dbReference>
<evidence type="ECO:0000256" key="8">
    <source>
        <dbReference type="ARBA" id="ARBA00023012"/>
    </source>
</evidence>
<dbReference type="Proteomes" id="UP000429644">
    <property type="component" value="Unassembled WGS sequence"/>
</dbReference>
<feature type="non-terminal residue" evidence="12">
    <location>
        <position position="1"/>
    </location>
</feature>
<organism evidence="12 13">
    <name type="scientific">Georgenia ruanii</name>
    <dbReference type="NCBI Taxonomy" id="348442"/>
    <lineage>
        <taxon>Bacteria</taxon>
        <taxon>Bacillati</taxon>
        <taxon>Actinomycetota</taxon>
        <taxon>Actinomycetes</taxon>
        <taxon>Micrococcales</taxon>
        <taxon>Bogoriellaceae</taxon>
        <taxon>Georgenia</taxon>
    </lineage>
</organism>
<dbReference type="GO" id="GO:0000155">
    <property type="term" value="F:phosphorelay sensor kinase activity"/>
    <property type="evidence" value="ECO:0007669"/>
    <property type="project" value="InterPro"/>
</dbReference>
<evidence type="ECO:0000256" key="6">
    <source>
        <dbReference type="ARBA" id="ARBA00022777"/>
    </source>
</evidence>
<dbReference type="GO" id="GO:0016020">
    <property type="term" value="C:membrane"/>
    <property type="evidence" value="ECO:0007669"/>
    <property type="project" value="InterPro"/>
</dbReference>
<proteinExistence type="predicted"/>
<keyword evidence="3" id="KW-0597">Phosphoprotein</keyword>
<dbReference type="SUPFAM" id="SSF55874">
    <property type="entry name" value="ATPase domain of HSP90 chaperone/DNA topoisomerase II/histidine kinase"/>
    <property type="match status" value="1"/>
</dbReference>
<evidence type="ECO:0000256" key="3">
    <source>
        <dbReference type="ARBA" id="ARBA00022553"/>
    </source>
</evidence>
<feature type="domain" description="Signal transduction histidine kinase subgroup 3 dimerisation and phosphoacceptor" evidence="11">
    <location>
        <begin position="264"/>
        <end position="329"/>
    </location>
</feature>
<evidence type="ECO:0000256" key="9">
    <source>
        <dbReference type="SAM" id="MobiDB-lite"/>
    </source>
</evidence>
<keyword evidence="5" id="KW-0547">Nucleotide-binding</keyword>
<feature type="transmembrane region" description="Helical" evidence="10">
    <location>
        <begin position="188"/>
        <end position="205"/>
    </location>
</feature>
<name>A0A7J9UU04_9MICO</name>
<feature type="transmembrane region" description="Helical" evidence="10">
    <location>
        <begin position="121"/>
        <end position="141"/>
    </location>
</feature>
<feature type="compositionally biased region" description="Low complexity" evidence="9">
    <location>
        <begin position="35"/>
        <end position="46"/>
    </location>
</feature>
<dbReference type="InterPro" id="IPR011712">
    <property type="entry name" value="Sig_transdc_His_kin_sub3_dim/P"/>
</dbReference>
<dbReference type="GO" id="GO:0005524">
    <property type="term" value="F:ATP binding"/>
    <property type="evidence" value="ECO:0007669"/>
    <property type="project" value="UniProtKB-KW"/>
</dbReference>
<keyword evidence="10" id="KW-1133">Transmembrane helix</keyword>
<dbReference type="Gene3D" id="3.30.565.10">
    <property type="entry name" value="Histidine kinase-like ATPase, C-terminal domain"/>
    <property type="match status" value="1"/>
</dbReference>
<dbReference type="InterPro" id="IPR050482">
    <property type="entry name" value="Sensor_HK_TwoCompSys"/>
</dbReference>
<keyword evidence="6" id="KW-0418">Kinase</keyword>
<evidence type="ECO:0000256" key="1">
    <source>
        <dbReference type="ARBA" id="ARBA00000085"/>
    </source>
</evidence>
<dbReference type="GO" id="GO:0046983">
    <property type="term" value="F:protein dimerization activity"/>
    <property type="evidence" value="ECO:0007669"/>
    <property type="project" value="InterPro"/>
</dbReference>
<comment type="caution">
    <text evidence="12">The sequence shown here is derived from an EMBL/GenBank/DDBJ whole genome shotgun (WGS) entry which is preliminary data.</text>
</comment>
<keyword evidence="4" id="KW-0808">Transferase</keyword>
<dbReference type="AlphaFoldDB" id="A0A7J9UU04"/>
<feature type="region of interest" description="Disordered" evidence="9">
    <location>
        <begin position="31"/>
        <end position="51"/>
    </location>
</feature>
<evidence type="ECO:0000313" key="13">
    <source>
        <dbReference type="Proteomes" id="UP000429644"/>
    </source>
</evidence>
<keyword evidence="8" id="KW-0902">Two-component regulatory system</keyword>
<dbReference type="CDD" id="cd16917">
    <property type="entry name" value="HATPase_UhpB-NarQ-NarX-like"/>
    <property type="match status" value="1"/>
</dbReference>
<evidence type="ECO:0000313" key="12">
    <source>
        <dbReference type="EMBL" id="MPV88109.1"/>
    </source>
</evidence>
<sequence length="474" mass="50236">VALTTRLRRRVPLGADGGGVASPLARAAAREDGDGAVPVAPPSAAAEDPDADPALRVGPVTRFMRRHPWWVDGTLAALYAAFSVTDYLVERDLGVVRPPSTLVLVAAFTVLLVLRRRAGVLGALAVAVAVPLHRLAVLGPVPDRLSEDLLAGTITVDVGTTAVSSYDLSTLALFLYAVAVYRTRRTTWLTLAATGAAVAASVLAFGDPRIVTAEIGGSAAVLLVAVLIGLQIRARRQRLFQLEERASQLALERDQREQIAVSAERARIAREMHDVVAHSLAVMITLAEGASASLTRRPEQARLALDELAETGRRALGDTRRLVGVLREDAPAPVPAPGAEALAPQPGAHDVADLVERFRVTGLPVRLMESGPPLPPDAGLQLAMYRIVQECLTNVLRYARLAPRIDVTIVRTPRAVGIVVDNDAGSTGHAVVGGRKGLIGMRERAAVYGGTVEAGPTATGWCVRAQLRFDEETR</sequence>
<feature type="transmembrane region" description="Helical" evidence="10">
    <location>
        <begin position="161"/>
        <end position="181"/>
    </location>
</feature>
<evidence type="ECO:0000256" key="10">
    <source>
        <dbReference type="SAM" id="Phobius"/>
    </source>
</evidence>
<feature type="transmembrane region" description="Helical" evidence="10">
    <location>
        <begin position="69"/>
        <end position="89"/>
    </location>
</feature>
<keyword evidence="10" id="KW-0812">Transmembrane</keyword>
<gene>
    <name evidence="12" type="ORF">GB882_05465</name>
</gene>
<dbReference type="Gene3D" id="1.20.5.1930">
    <property type="match status" value="1"/>
</dbReference>
<evidence type="ECO:0000256" key="4">
    <source>
        <dbReference type="ARBA" id="ARBA00022679"/>
    </source>
</evidence>